<accession>A0A6N8JGB2</accession>
<comment type="subcellular location">
    <subcellularLocation>
        <location evidence="1">Cell outer membrane</location>
    </subcellularLocation>
</comment>
<dbReference type="AlphaFoldDB" id="A0A6N8JGB2"/>
<evidence type="ECO:0000313" key="10">
    <source>
        <dbReference type="Proteomes" id="UP000468388"/>
    </source>
</evidence>
<protein>
    <submittedName>
        <fullName evidence="9">RagB/SusD family nutrient uptake outer membrane protein</fullName>
    </submittedName>
</protein>
<dbReference type="Pfam" id="PF14322">
    <property type="entry name" value="SusD-like_3"/>
    <property type="match status" value="1"/>
</dbReference>
<evidence type="ECO:0000256" key="5">
    <source>
        <dbReference type="ARBA" id="ARBA00023237"/>
    </source>
</evidence>
<dbReference type="InterPro" id="IPR012944">
    <property type="entry name" value="SusD_RagB_dom"/>
</dbReference>
<name>A0A6N8JGB2_9BACT</name>
<keyword evidence="5" id="KW-0998">Cell outer membrane</keyword>
<dbReference type="InterPro" id="IPR019734">
    <property type="entry name" value="TPR_rpt"/>
</dbReference>
<sequence length="461" mass="51379">MNIMKASIYIALIFTFTSCQKYVDIKKTSTESLIETASDCQLVLDNYDLFNGNYPYDGEYSADGYYISSDTYNDTYTSIEDKSFYAWEPGAIRAGSTEWVASYKKIYHTNLVLEALAKLDQTSITGNLRGAALFLRAYAYWNLAQLYTKPYGTTSNQDPGLPLHLKSDVNDVPGRGTVQQTYDRIITDLKEAGTLLNETAPIGSRPVKAAAYAMLARVYLSMEDYANALTSANTALSLKSTLMDFNTLDTESGTPFARYNEEVIFHSILGNNALLSAGNPFSNVAKINTDFISAYDDNDLRKTIFFKPNEDINEGTFRFTGNYEPGTSATLFTGLTVDELYLVRAECNARAGNAATAMTDLNTLLRSRWVSGTYTDMTAANADEALSKVLTERRKELIMRGQRWTDLRRLNKDVRFKTDLSRSVVVDGATQTFTLPANDSRYTLLIPQEVITNSSLPQNAR</sequence>
<dbReference type="PROSITE" id="PS51257">
    <property type="entry name" value="PROKAR_LIPOPROTEIN"/>
    <property type="match status" value="1"/>
</dbReference>
<comment type="caution">
    <text evidence="9">The sequence shown here is derived from an EMBL/GenBank/DDBJ whole genome shotgun (WGS) entry which is preliminary data.</text>
</comment>
<evidence type="ECO:0000259" key="7">
    <source>
        <dbReference type="Pfam" id="PF07980"/>
    </source>
</evidence>
<reference evidence="9 10" key="1">
    <citation type="submission" date="2019-12" db="EMBL/GenBank/DDBJ databases">
        <title>The draft genomic sequence of strain Chitinophaga oryziterrae JCM 16595.</title>
        <authorList>
            <person name="Zhang X."/>
        </authorList>
    </citation>
    <scope>NUCLEOTIDE SEQUENCE [LARGE SCALE GENOMIC DNA]</scope>
    <source>
        <strain evidence="9 10">JCM 16595</strain>
    </source>
</reference>
<evidence type="ECO:0000313" key="9">
    <source>
        <dbReference type="EMBL" id="MVT43994.1"/>
    </source>
</evidence>
<evidence type="ECO:0000256" key="4">
    <source>
        <dbReference type="ARBA" id="ARBA00023136"/>
    </source>
</evidence>
<evidence type="ECO:0000256" key="2">
    <source>
        <dbReference type="ARBA" id="ARBA00006275"/>
    </source>
</evidence>
<evidence type="ECO:0000259" key="8">
    <source>
        <dbReference type="Pfam" id="PF14322"/>
    </source>
</evidence>
<dbReference type="InterPro" id="IPR033985">
    <property type="entry name" value="SusD-like_N"/>
</dbReference>
<dbReference type="EMBL" id="WRXO01000009">
    <property type="protein sequence ID" value="MVT43994.1"/>
    <property type="molecule type" value="Genomic_DNA"/>
</dbReference>
<comment type="similarity">
    <text evidence="2">Belongs to the SusD family.</text>
</comment>
<evidence type="ECO:0000256" key="1">
    <source>
        <dbReference type="ARBA" id="ARBA00004442"/>
    </source>
</evidence>
<feature type="domain" description="SusD-like N-terminal" evidence="8">
    <location>
        <begin position="73"/>
        <end position="220"/>
    </location>
</feature>
<keyword evidence="10" id="KW-1185">Reference proteome</keyword>
<proteinExistence type="inferred from homology"/>
<dbReference type="SUPFAM" id="SSF48452">
    <property type="entry name" value="TPR-like"/>
    <property type="match status" value="1"/>
</dbReference>
<dbReference type="Proteomes" id="UP000468388">
    <property type="component" value="Unassembled WGS sequence"/>
</dbReference>
<dbReference type="GO" id="GO:0009279">
    <property type="term" value="C:cell outer membrane"/>
    <property type="evidence" value="ECO:0007669"/>
    <property type="project" value="UniProtKB-SubCell"/>
</dbReference>
<evidence type="ECO:0000256" key="6">
    <source>
        <dbReference type="PROSITE-ProRule" id="PRU00339"/>
    </source>
</evidence>
<dbReference type="Gene3D" id="1.25.40.390">
    <property type="match status" value="1"/>
</dbReference>
<gene>
    <name evidence="9" type="ORF">GO495_25590</name>
</gene>
<keyword evidence="4" id="KW-0472">Membrane</keyword>
<dbReference type="PROSITE" id="PS50005">
    <property type="entry name" value="TPR"/>
    <property type="match status" value="1"/>
</dbReference>
<feature type="domain" description="RagB/SusD" evidence="7">
    <location>
        <begin position="339"/>
        <end position="416"/>
    </location>
</feature>
<organism evidence="9 10">
    <name type="scientific">Chitinophaga oryziterrae</name>
    <dbReference type="NCBI Taxonomy" id="1031224"/>
    <lineage>
        <taxon>Bacteria</taxon>
        <taxon>Pseudomonadati</taxon>
        <taxon>Bacteroidota</taxon>
        <taxon>Chitinophagia</taxon>
        <taxon>Chitinophagales</taxon>
        <taxon>Chitinophagaceae</taxon>
        <taxon>Chitinophaga</taxon>
    </lineage>
</organism>
<feature type="repeat" description="TPR" evidence="6">
    <location>
        <begin position="209"/>
        <end position="242"/>
    </location>
</feature>
<keyword evidence="6" id="KW-0802">TPR repeat</keyword>
<dbReference type="OrthoDB" id="653598at2"/>
<dbReference type="InterPro" id="IPR011990">
    <property type="entry name" value="TPR-like_helical_dom_sf"/>
</dbReference>
<dbReference type="Pfam" id="PF07980">
    <property type="entry name" value="SusD_RagB"/>
    <property type="match status" value="1"/>
</dbReference>
<evidence type="ECO:0000256" key="3">
    <source>
        <dbReference type="ARBA" id="ARBA00022729"/>
    </source>
</evidence>
<keyword evidence="3" id="KW-0732">Signal</keyword>